<evidence type="ECO:0000256" key="6">
    <source>
        <dbReference type="ARBA" id="ARBA00022692"/>
    </source>
</evidence>
<proteinExistence type="inferred from homology"/>
<dbReference type="RefSeq" id="WP_379959046.1">
    <property type="nucleotide sequence ID" value="NZ_JAUYVI010000006.1"/>
</dbReference>
<comment type="caution">
    <text evidence="9">Lacks conserved residue(s) required for the propagation of feature annotation.</text>
</comment>
<evidence type="ECO:0000256" key="4">
    <source>
        <dbReference type="ARBA" id="ARBA00022475"/>
    </source>
</evidence>
<feature type="transmembrane region" description="Helical" evidence="9">
    <location>
        <begin position="69"/>
        <end position="88"/>
    </location>
</feature>
<organism evidence="10 11">
    <name type="scientific">Dongia sedimenti</name>
    <dbReference type="NCBI Taxonomy" id="3064282"/>
    <lineage>
        <taxon>Bacteria</taxon>
        <taxon>Pseudomonadati</taxon>
        <taxon>Pseudomonadota</taxon>
        <taxon>Alphaproteobacteria</taxon>
        <taxon>Rhodospirillales</taxon>
        <taxon>Dongiaceae</taxon>
        <taxon>Dongia</taxon>
    </lineage>
</organism>
<dbReference type="HAMAP" id="MF_00024">
    <property type="entry name" value="CobD_CbiB"/>
    <property type="match status" value="1"/>
</dbReference>
<name>A0ABU0YR05_9PROT</name>
<evidence type="ECO:0000256" key="2">
    <source>
        <dbReference type="ARBA" id="ARBA00004953"/>
    </source>
</evidence>
<dbReference type="InterPro" id="IPR004485">
    <property type="entry name" value="Cobalamin_biosynth_CobD/CbiB"/>
</dbReference>
<comment type="similarity">
    <text evidence="3 9">Belongs to the CobD/CbiB family.</text>
</comment>
<protein>
    <recommendedName>
        <fullName evidence="9">Cobalamin biosynthesis protein CobD</fullName>
    </recommendedName>
</protein>
<dbReference type="NCBIfam" id="TIGR00380">
    <property type="entry name" value="cobal_cbiB"/>
    <property type="match status" value="1"/>
</dbReference>
<reference evidence="11" key="1">
    <citation type="submission" date="2023-08" db="EMBL/GenBank/DDBJ databases">
        <title>Rhodospirillaceae gen. nov., a novel taxon isolated from the Yangtze River Yuezi River estuary sludge.</title>
        <authorList>
            <person name="Ruan L."/>
        </authorList>
    </citation>
    <scope>NUCLEOTIDE SEQUENCE [LARGE SCALE GENOMIC DNA]</scope>
    <source>
        <strain evidence="11">R-7</strain>
    </source>
</reference>
<evidence type="ECO:0000256" key="7">
    <source>
        <dbReference type="ARBA" id="ARBA00022989"/>
    </source>
</evidence>
<comment type="subcellular location">
    <subcellularLocation>
        <location evidence="1 9">Cell membrane</location>
        <topology evidence="1 9">Multi-pass membrane protein</topology>
    </subcellularLocation>
</comment>
<dbReference type="PANTHER" id="PTHR34308">
    <property type="entry name" value="COBALAMIN BIOSYNTHESIS PROTEIN CBIB"/>
    <property type="match status" value="1"/>
</dbReference>
<keyword evidence="8 9" id="KW-0472">Membrane</keyword>
<evidence type="ECO:0000256" key="5">
    <source>
        <dbReference type="ARBA" id="ARBA00022573"/>
    </source>
</evidence>
<dbReference type="EMBL" id="JAUYVI010000006">
    <property type="protein sequence ID" value="MDQ7250158.1"/>
    <property type="molecule type" value="Genomic_DNA"/>
</dbReference>
<comment type="function">
    <text evidence="9">Converts cobyric acid to cobinamide by the addition of aminopropanol on the F carboxylic group.</text>
</comment>
<dbReference type="Pfam" id="PF03186">
    <property type="entry name" value="CobD_Cbib"/>
    <property type="match status" value="1"/>
</dbReference>
<keyword evidence="7 9" id="KW-1133">Transmembrane helix</keyword>
<evidence type="ECO:0000256" key="1">
    <source>
        <dbReference type="ARBA" id="ARBA00004651"/>
    </source>
</evidence>
<keyword evidence="11" id="KW-1185">Reference proteome</keyword>
<dbReference type="PANTHER" id="PTHR34308:SF1">
    <property type="entry name" value="COBALAMIN BIOSYNTHESIS PROTEIN CBIB"/>
    <property type="match status" value="1"/>
</dbReference>
<dbReference type="Proteomes" id="UP001230156">
    <property type="component" value="Unassembled WGS sequence"/>
</dbReference>
<evidence type="ECO:0000313" key="10">
    <source>
        <dbReference type="EMBL" id="MDQ7250158.1"/>
    </source>
</evidence>
<keyword evidence="4 9" id="KW-1003">Cell membrane</keyword>
<feature type="transmembrane region" description="Helical" evidence="9">
    <location>
        <begin position="308"/>
        <end position="327"/>
    </location>
</feature>
<evidence type="ECO:0000256" key="3">
    <source>
        <dbReference type="ARBA" id="ARBA00006263"/>
    </source>
</evidence>
<comment type="caution">
    <text evidence="10">The sequence shown here is derived from an EMBL/GenBank/DDBJ whole genome shotgun (WGS) entry which is preliminary data.</text>
</comment>
<keyword evidence="5 9" id="KW-0169">Cobalamin biosynthesis</keyword>
<evidence type="ECO:0000256" key="8">
    <source>
        <dbReference type="ARBA" id="ARBA00023136"/>
    </source>
</evidence>
<keyword evidence="6 9" id="KW-0812">Transmembrane</keyword>
<evidence type="ECO:0000313" key="11">
    <source>
        <dbReference type="Proteomes" id="UP001230156"/>
    </source>
</evidence>
<evidence type="ECO:0000256" key="9">
    <source>
        <dbReference type="HAMAP-Rule" id="MF_00024"/>
    </source>
</evidence>
<accession>A0ABU0YR05</accession>
<comment type="pathway">
    <text evidence="2 9">Cofactor biosynthesis; adenosylcobalamin biosynthesis.</text>
</comment>
<sequence>MIQSWLAWSEPLSLLIALGIDAWYGDPVALYRKVPHPVVVIGTVIAWADRRFNRESDAPRRRRNAGIALVVLLVAAALLVGAALQALLLRLPLGWLWLAVVMSAFIAQRSLYGHVADVARAIEVSGLEGGRLAVAKIVGRDPNRLDRGGVSRAAIESLAENFSDAVVAPVFWALALGLPGLIAYKAINTADSMIGHRSPRHRDFGWAAARLDDVVNWPAARLAALLMALGALLLPGADAPQAFAVTARDARSHRSPNAGWPEAALAGALGFTLNGPRAYHGVPTEEPWTNAAGRKVLDAPDIWQALRLYLRACLWLGAGIAAVAVIAH</sequence>
<gene>
    <name evidence="10" type="primary">cbiB</name>
    <name evidence="9" type="synonym">cobD</name>
    <name evidence="10" type="ORF">Q8A70_20880</name>
</gene>